<keyword evidence="1" id="KW-0175">Coiled coil</keyword>
<dbReference type="RefSeq" id="WP_155176443.1">
    <property type="nucleotide sequence ID" value="NZ_BAAAFL010000021.1"/>
</dbReference>
<evidence type="ECO:0008006" key="4">
    <source>
        <dbReference type="Google" id="ProtNLM"/>
    </source>
</evidence>
<evidence type="ECO:0000313" key="3">
    <source>
        <dbReference type="Proteomes" id="UP000798808"/>
    </source>
</evidence>
<dbReference type="Proteomes" id="UP000798808">
    <property type="component" value="Unassembled WGS sequence"/>
</dbReference>
<feature type="coiled-coil region" evidence="1">
    <location>
        <begin position="77"/>
        <end position="104"/>
    </location>
</feature>
<evidence type="ECO:0000313" key="2">
    <source>
        <dbReference type="EMBL" id="MTI28679.1"/>
    </source>
</evidence>
<keyword evidence="3" id="KW-1185">Reference proteome</keyword>
<dbReference type="PROSITE" id="PS51257">
    <property type="entry name" value="PROKAR_LIPOPROTEIN"/>
    <property type="match status" value="1"/>
</dbReference>
<comment type="caution">
    <text evidence="2">The sequence shown here is derived from an EMBL/GenBank/DDBJ whole genome shotgun (WGS) entry which is preliminary data.</text>
</comment>
<sequence length="160" mass="18497">MKKILYSVCVCAIGIVAVSCGEGKKNESQEITIEDKELPAEERAEKALYDEVMAVHDEVMPQMDNMMKLKGELQVKLDMAREKEENDEEALKNLEQGIKQLEEADEAMMQWMRDFEPQDNVEDHDQVMNYYTQQKSEIEKVRTMMLSSMENARKLLGNAQ</sequence>
<accession>A0ABW9RWQ5</accession>
<organism evidence="2 3">
    <name type="scientific">Fulvivirga kasyanovii</name>
    <dbReference type="NCBI Taxonomy" id="396812"/>
    <lineage>
        <taxon>Bacteria</taxon>
        <taxon>Pseudomonadati</taxon>
        <taxon>Bacteroidota</taxon>
        <taxon>Cytophagia</taxon>
        <taxon>Cytophagales</taxon>
        <taxon>Fulvivirgaceae</taxon>
        <taxon>Fulvivirga</taxon>
    </lineage>
</organism>
<evidence type="ECO:0000256" key="1">
    <source>
        <dbReference type="SAM" id="Coils"/>
    </source>
</evidence>
<reference evidence="2 3" key="1">
    <citation type="submission" date="2019-02" db="EMBL/GenBank/DDBJ databases">
        <authorList>
            <person name="Goldberg S.R."/>
            <person name="Haltli B.A."/>
            <person name="Correa H."/>
            <person name="Russell K.G."/>
        </authorList>
    </citation>
    <scope>NUCLEOTIDE SEQUENCE [LARGE SCALE GENOMIC DNA]</scope>
    <source>
        <strain evidence="2 3">JCM 16186</strain>
    </source>
</reference>
<gene>
    <name evidence="2" type="ORF">E1163_27215</name>
</gene>
<name>A0ABW9RWQ5_9BACT</name>
<dbReference type="EMBL" id="SMLW01000670">
    <property type="protein sequence ID" value="MTI28679.1"/>
    <property type="molecule type" value="Genomic_DNA"/>
</dbReference>
<protein>
    <recommendedName>
        <fullName evidence="4">Viral A-type inclusion protein</fullName>
    </recommendedName>
</protein>
<proteinExistence type="predicted"/>